<accession>A0ABM5LS12</accession>
<proteinExistence type="predicted"/>
<dbReference type="EMBL" id="CP002032">
    <property type="protein sequence ID" value="ADH61512.1"/>
    <property type="molecule type" value="Genomic_DNA"/>
</dbReference>
<name>A0ABM5LS12_THEM3</name>
<dbReference type="InterPro" id="IPR001789">
    <property type="entry name" value="Sig_transdc_resp-reg_receiver"/>
</dbReference>
<sequence length="353" mass="40910">MKGNSVLFVDDDKEILNSLKRGLIDEDYTSFFAMSAEEALAIMEENEISVIVTDMRMPGMDGLQLLKIVKEKYPKTVKIVLSGYTQLPQILAAINQLDIFKFITKPWKLEEEFKVIIRQAIEYYNLEREKEMLKEALEKRNILYQNILKSTNEKLKQNKMDLDSIREISKFVFAILKQKSGLAGNSDMLDAIQVIEDLYLEYLKTLPTSIVDCEPKKLEADLKNWLHNRKLNDWINIKVSDDSSARPRGNYILIFYIVSSLVKYLLQYVKETVLDLSINLEHSILIIIISVNKEGHNLKTDYRSVLTESEFLSFLNAVCQTIDCSMSIQDLNESFFIELKYRSNNYEKGHIDG</sequence>
<organism evidence="7 8">
    <name type="scientific">Thermoanaerobacter mathranii subsp. mathranii (strain DSM 11426 / CCUG 53645 / CIP 108742 / A3)</name>
    <dbReference type="NCBI Taxonomy" id="583358"/>
    <lineage>
        <taxon>Bacteria</taxon>
        <taxon>Bacillati</taxon>
        <taxon>Bacillota</taxon>
        <taxon>Clostridia</taxon>
        <taxon>Thermoanaerobacterales</taxon>
        <taxon>Thermoanaerobacteraceae</taxon>
        <taxon>Thermoanaerobacter</taxon>
    </lineage>
</organism>
<dbReference type="PANTHER" id="PTHR44591:SF19">
    <property type="entry name" value="TWO-COMPONENT RESPONSE REGULATOR-RELATED"/>
    <property type="match status" value="1"/>
</dbReference>
<dbReference type="SUPFAM" id="SSF52172">
    <property type="entry name" value="CheY-like"/>
    <property type="match status" value="1"/>
</dbReference>
<dbReference type="Proteomes" id="UP000002064">
    <property type="component" value="Chromosome"/>
</dbReference>
<dbReference type="InterPro" id="IPR011006">
    <property type="entry name" value="CheY-like_superfamily"/>
</dbReference>
<keyword evidence="8" id="KW-1185">Reference proteome</keyword>
<protein>
    <recommendedName>
        <fullName evidence="1">Stage 0 sporulation protein A homolog</fullName>
    </recommendedName>
</protein>
<evidence type="ECO:0000256" key="2">
    <source>
        <dbReference type="ARBA" id="ARBA00022553"/>
    </source>
</evidence>
<evidence type="ECO:0000313" key="8">
    <source>
        <dbReference type="Proteomes" id="UP000002064"/>
    </source>
</evidence>
<dbReference type="PANTHER" id="PTHR44591">
    <property type="entry name" value="STRESS RESPONSE REGULATOR PROTEIN 1"/>
    <property type="match status" value="1"/>
</dbReference>
<dbReference type="SMART" id="SM00448">
    <property type="entry name" value="REC"/>
    <property type="match status" value="1"/>
</dbReference>
<evidence type="ECO:0000256" key="1">
    <source>
        <dbReference type="ARBA" id="ARBA00018672"/>
    </source>
</evidence>
<evidence type="ECO:0000256" key="4">
    <source>
        <dbReference type="PROSITE-ProRule" id="PRU00169"/>
    </source>
</evidence>
<keyword evidence="5" id="KW-0175">Coiled coil</keyword>
<comment type="function">
    <text evidence="3">May play the central regulatory role in sporulation. It may be an element of the effector pathway responsible for the activation of sporulation genes in response to nutritional stress. Spo0A may act in concert with spo0H (a sigma factor) to control the expression of some genes that are critical to the sporulation process.</text>
</comment>
<evidence type="ECO:0000313" key="7">
    <source>
        <dbReference type="EMBL" id="ADH61512.1"/>
    </source>
</evidence>
<dbReference type="Gene3D" id="3.40.50.2300">
    <property type="match status" value="1"/>
</dbReference>
<dbReference type="RefSeq" id="WP_013150733.1">
    <property type="nucleotide sequence ID" value="NC_014209.1"/>
</dbReference>
<evidence type="ECO:0000256" key="3">
    <source>
        <dbReference type="ARBA" id="ARBA00024867"/>
    </source>
</evidence>
<gene>
    <name evidence="7" type="ordered locus">Tmath_1814</name>
</gene>
<dbReference type="Pfam" id="PF00072">
    <property type="entry name" value="Response_reg"/>
    <property type="match status" value="1"/>
</dbReference>
<dbReference type="PROSITE" id="PS50110">
    <property type="entry name" value="RESPONSE_REGULATORY"/>
    <property type="match status" value="1"/>
</dbReference>
<dbReference type="CDD" id="cd17569">
    <property type="entry name" value="REC_HupR-like"/>
    <property type="match status" value="1"/>
</dbReference>
<evidence type="ECO:0000256" key="5">
    <source>
        <dbReference type="SAM" id="Coils"/>
    </source>
</evidence>
<keyword evidence="2 4" id="KW-0597">Phosphoprotein</keyword>
<feature type="domain" description="Response regulatory" evidence="6">
    <location>
        <begin position="5"/>
        <end position="120"/>
    </location>
</feature>
<dbReference type="InterPro" id="IPR050595">
    <property type="entry name" value="Bact_response_regulator"/>
</dbReference>
<feature type="modified residue" description="4-aspartylphosphate" evidence="4">
    <location>
        <position position="54"/>
    </location>
</feature>
<feature type="coiled-coil region" evidence="5">
    <location>
        <begin position="126"/>
        <end position="154"/>
    </location>
</feature>
<reference evidence="7 8" key="1">
    <citation type="submission" date="2010-05" db="EMBL/GenBank/DDBJ databases">
        <title>Complete sequence of Thermoanaerobacter mathranii subsp. mathranii mathranii str. A3.</title>
        <authorList>
            <consortium name="US DOE Joint Genome Institute"/>
            <person name="Lucas S."/>
            <person name="Copeland A."/>
            <person name="Lapidus A."/>
            <person name="Cheng J.-F."/>
            <person name="Bruce D."/>
            <person name="Goodwin L."/>
            <person name="Pitluck S."/>
            <person name="Held B."/>
            <person name="Detter J.C."/>
            <person name="Han C."/>
            <person name="Tapia R."/>
            <person name="Land M."/>
            <person name="Hauser L."/>
            <person name="Kyrpides N."/>
            <person name="Mikhailova N."/>
            <person name="Zhou J."/>
            <person name="Hemme C."/>
            <person name="Woyke T."/>
        </authorList>
    </citation>
    <scope>NUCLEOTIDE SEQUENCE [LARGE SCALE GENOMIC DNA]</scope>
    <source>
        <strain evidence="7 8">A3</strain>
    </source>
</reference>
<evidence type="ECO:0000259" key="6">
    <source>
        <dbReference type="PROSITE" id="PS50110"/>
    </source>
</evidence>